<keyword evidence="2" id="KW-0150">Chloroplast</keyword>
<feature type="domain" description="Reverse transcriptase N-terminal" evidence="1">
    <location>
        <begin position="14"/>
        <end position="65"/>
    </location>
</feature>
<evidence type="ECO:0000313" key="2">
    <source>
        <dbReference type="EMBL" id="ALP86067.1"/>
    </source>
</evidence>
<dbReference type="EMBL" id="KR921747">
    <property type="protein sequence ID" value="ALP86067.1"/>
    <property type="molecule type" value="Genomic_DNA"/>
</dbReference>
<keyword evidence="2" id="KW-0934">Plastid</keyword>
<evidence type="ECO:0000259" key="1">
    <source>
        <dbReference type="Pfam" id="PF13655"/>
    </source>
</evidence>
<geneLocation type="chloroplast" evidence="2"/>
<dbReference type="InterPro" id="IPR025960">
    <property type="entry name" value="RVT_N"/>
</dbReference>
<sequence>MLFSLLNLNNAELISWKKTIDNLYRLQRRIFKSAMVRDLKKCSFFQNLLVKSNVARLVAIRYISNLQVYPKVYSYFRSQGNKDFSLNNKITLLNLLSTSFYTWTPSQKESYFIYNEFGKLKKVIIFTIEDRCWQILVKLLMEPTYEAILEPQILGFRYETSVHFIQKILLLNLSKNSYGFQKRILQIEVKTPFEVLSFEPFLVKLFLNKKIKIIIYRFLKLGLQLDFNQHNCQMNQLVNLLANIFLSGFKSSVNWIRFGSKLLFFLGPLENEITTLSLCESFFKSLGLKTFENNFLMVSLFQGFDFLGWNFKCSNLGNLLCIPSLFCYKKFLFRVKSIVNNSNYGALIKALKLFPLIKKWKFYYKFCNSKNFTTSLLYFQKRAFRVLKKEVQQDRYSTKNLLEKSFFAPGFNFNKKKDLKILFSSHFRFCCNSNHFFENHFFCIHCGLEIT</sequence>
<reference evidence="2" key="1">
    <citation type="submission" date="2015-05" db="EMBL/GenBank/DDBJ databases">
        <title>Phacus orbicularis chloroplast genome.</title>
        <authorList>
            <person name="Kasiborski B.A."/>
            <person name="Linton E.W."/>
        </authorList>
    </citation>
    <scope>NUCLEOTIDE SEQUENCE</scope>
</reference>
<name>A0A182B0W6_9EUGL</name>
<dbReference type="Pfam" id="PF13655">
    <property type="entry name" value="RVT_N"/>
    <property type="match status" value="1"/>
</dbReference>
<organism evidence="2">
    <name type="scientific">Phacus orbicularis</name>
    <dbReference type="NCBI Taxonomy" id="158829"/>
    <lineage>
        <taxon>Eukaryota</taxon>
        <taxon>Discoba</taxon>
        <taxon>Euglenozoa</taxon>
        <taxon>Euglenida</taxon>
        <taxon>Spirocuta</taxon>
        <taxon>Euglenophyceae</taxon>
        <taxon>Euglenales</taxon>
        <taxon>Phacaceae</taxon>
        <taxon>Phacus</taxon>
    </lineage>
</organism>
<gene>
    <name evidence="2" type="primary">ycf13</name>
</gene>
<accession>A0A182B0W6</accession>
<protein>
    <submittedName>
        <fullName evidence="2">Ycf13</fullName>
    </submittedName>
</protein>
<dbReference type="AlphaFoldDB" id="A0A182B0W6"/>
<proteinExistence type="predicted"/>